<evidence type="ECO:0000256" key="6">
    <source>
        <dbReference type="ARBA" id="ARBA00023136"/>
    </source>
</evidence>
<evidence type="ECO:0000313" key="12">
    <source>
        <dbReference type="Proteomes" id="UP001562357"/>
    </source>
</evidence>
<feature type="compositionally biased region" description="Pro residues" evidence="7">
    <location>
        <begin position="735"/>
        <end position="750"/>
    </location>
</feature>
<feature type="region of interest" description="Disordered" evidence="7">
    <location>
        <begin position="486"/>
        <end position="963"/>
    </location>
</feature>
<keyword evidence="5 8" id="KW-1133">Transmembrane helix</keyword>
<dbReference type="PROSITE" id="PS00218">
    <property type="entry name" value="AMINO_ACID_PERMEASE_1"/>
    <property type="match status" value="1"/>
</dbReference>
<feature type="compositionally biased region" description="Pro residues" evidence="7">
    <location>
        <begin position="759"/>
        <end position="776"/>
    </location>
</feature>
<feature type="region of interest" description="Disordered" evidence="7">
    <location>
        <begin position="386"/>
        <end position="429"/>
    </location>
</feature>
<organism evidence="11 12">
    <name type="scientific">Epichloe bromicola</name>
    <dbReference type="NCBI Taxonomy" id="79588"/>
    <lineage>
        <taxon>Eukaryota</taxon>
        <taxon>Fungi</taxon>
        <taxon>Dikarya</taxon>
        <taxon>Ascomycota</taxon>
        <taxon>Pezizomycotina</taxon>
        <taxon>Sordariomycetes</taxon>
        <taxon>Hypocreomycetidae</taxon>
        <taxon>Hypocreales</taxon>
        <taxon>Clavicipitaceae</taxon>
        <taxon>Epichloe</taxon>
    </lineage>
</organism>
<dbReference type="Pfam" id="PF00324">
    <property type="entry name" value="AA_permease"/>
    <property type="match status" value="1"/>
</dbReference>
<feature type="compositionally biased region" description="Low complexity" evidence="7">
    <location>
        <begin position="407"/>
        <end position="416"/>
    </location>
</feature>
<keyword evidence="12" id="KW-1185">Reference proteome</keyword>
<dbReference type="InterPro" id="IPR050524">
    <property type="entry name" value="APC_YAT"/>
</dbReference>
<evidence type="ECO:0000256" key="1">
    <source>
        <dbReference type="ARBA" id="ARBA00004141"/>
    </source>
</evidence>
<evidence type="ECO:0000256" key="5">
    <source>
        <dbReference type="ARBA" id="ARBA00022989"/>
    </source>
</evidence>
<feature type="domain" description="DUF3824" evidence="10">
    <location>
        <begin position="611"/>
        <end position="730"/>
    </location>
</feature>
<reference evidence="12" key="1">
    <citation type="submission" date="2024-06" db="EMBL/GenBank/DDBJ databases">
        <title>Draft Genome Sequences of Epichloe bromicola Strains Isolated from Elymus ciliaris.</title>
        <authorList>
            <consortium name="Epichloe bromicola genome sequencing consortium"/>
            <person name="Miura A."/>
            <person name="Imano S."/>
            <person name="Ashida A."/>
            <person name="Sato I."/>
            <person name="Chiba S."/>
            <person name="Tanaka A."/>
            <person name="Camagna M."/>
            <person name="Takemoto D."/>
        </authorList>
    </citation>
    <scope>NUCLEOTIDE SEQUENCE [LARGE SCALE GENOMIC DNA]</scope>
    <source>
        <strain evidence="12">DP</strain>
    </source>
</reference>
<dbReference type="Pfam" id="PF12868">
    <property type="entry name" value="DUF3824"/>
    <property type="match status" value="2"/>
</dbReference>
<feature type="transmembrane region" description="Helical" evidence="8">
    <location>
        <begin position="1275"/>
        <end position="1295"/>
    </location>
</feature>
<dbReference type="Proteomes" id="UP001562357">
    <property type="component" value="Unassembled WGS sequence"/>
</dbReference>
<dbReference type="EMBL" id="BAAFGZ010000092">
    <property type="protein sequence ID" value="GAB0134733.1"/>
    <property type="molecule type" value="Genomic_DNA"/>
</dbReference>
<evidence type="ECO:0000259" key="9">
    <source>
        <dbReference type="Pfam" id="PF00324"/>
    </source>
</evidence>
<feature type="domain" description="Amino acid permease/ SLC12A" evidence="9">
    <location>
        <begin position="1165"/>
        <end position="1626"/>
    </location>
</feature>
<feature type="transmembrane region" description="Helical" evidence="8">
    <location>
        <begin position="1301"/>
        <end position="1321"/>
    </location>
</feature>
<feature type="compositionally biased region" description="Basic and acidic residues" evidence="7">
    <location>
        <begin position="563"/>
        <end position="572"/>
    </location>
</feature>
<feature type="compositionally biased region" description="Basic residues" evidence="7">
    <location>
        <begin position="444"/>
        <end position="467"/>
    </location>
</feature>
<feature type="transmembrane region" description="Helical" evidence="8">
    <location>
        <begin position="1491"/>
        <end position="1508"/>
    </location>
</feature>
<keyword evidence="6 8" id="KW-0472">Membrane</keyword>
<dbReference type="Gene3D" id="1.20.1740.10">
    <property type="entry name" value="Amino acid/polyamine transporter I"/>
    <property type="match status" value="1"/>
</dbReference>
<dbReference type="InterPro" id="IPR024436">
    <property type="entry name" value="DUF3824"/>
</dbReference>
<comment type="caution">
    <text evidence="11">The sequence shown here is derived from an EMBL/GenBank/DDBJ whole genome shotgun (WGS) entry which is preliminary data.</text>
</comment>
<feature type="compositionally biased region" description="Basic and acidic residues" evidence="7">
    <location>
        <begin position="918"/>
        <end position="927"/>
    </location>
</feature>
<dbReference type="PANTHER" id="PTHR43341:SF1">
    <property type="entry name" value="GENERAL AMINO-ACID PERMEASE GAP1"/>
    <property type="match status" value="1"/>
</dbReference>
<feature type="transmembrane region" description="Helical" evidence="8">
    <location>
        <begin position="1603"/>
        <end position="1623"/>
    </location>
</feature>
<keyword evidence="2" id="KW-0813">Transport</keyword>
<feature type="transmembrane region" description="Helical" evidence="8">
    <location>
        <begin position="1445"/>
        <end position="1470"/>
    </location>
</feature>
<feature type="compositionally biased region" description="Basic and acidic residues" evidence="7">
    <location>
        <begin position="488"/>
        <end position="514"/>
    </location>
</feature>
<evidence type="ECO:0000256" key="4">
    <source>
        <dbReference type="ARBA" id="ARBA00022970"/>
    </source>
</evidence>
<gene>
    <name evidence="11" type="primary">g3091</name>
    <name evidence="11" type="ORF">EsDP_00003091</name>
</gene>
<feature type="compositionally biased region" description="Basic and acidic residues" evidence="7">
    <location>
        <begin position="855"/>
        <end position="886"/>
    </location>
</feature>
<sequence length="1670" mass="187602">MSRYYRDSDSDDDRYRRTTVTRYKVAPDRNNERFERIERVDLDDDRRSRYSGRNSGDVLDAQRPLSPTADRPRSNFEPFDGDRSRPAFYEKDERDARRDADRSRITVYESKETTDREWDKRSHHGPPVEDVRVEKRVEERFDGTHGHDVERYRKETEYYVPQSPPPAPVIIRQQSTEPQRIFVKDAPPAPIILPRQPPGVVVVRDREMMNREMVRRERDPYEDDYYYRRERREVGPYRGDREREYAMTRHERRPRRDDDYYSDDDEFYYRRTVRRERSESPHHKRHLAEGALAGAGISALLSSRRDPYGDLPENRGRKVLAGAALGALGTEVARRAHSAYGDRFGHDSRQGSPDHHHLIKKGLAYGAVALAAAGAAKYFQTNKIDREEAHRGRSRTRGYHSGDDYSRSVSRSSHVTTRSKSRRRSLSTAAKAVLGTAATAGIVKHFRDKSKSKSRGSSRSRSKSRIRRVAEIGGVAAAAGVANKLWKNHQEKKEGTRDLSESGDDDDRRHDSRSRGRGRGRGRGRSLSGSRHRSRSRSIARSPYSPSGADPELGLVEYGTDPLYRESRRNVAPEDVADSEAEERRRERRRRRRRDRSVSASGSDDQHERKRSKSRLRDMAAAGAAAIGIKEFKGRHDRTDQDRRDRRSRDRDDDGRRHDGDSRRDYFFDDSSRRPHSPPTASGGAYYPPYPPTPGGPPMASGADYTPYPDSYGGAPANNAEYQPYVPQDYTGYAPPQPPPPPAGPPPPAEPGFRSEYPPGRPHSGPPPPPAGPPPTGGYRPPDHVSEQIRSQESQSPVKDEGNDGVKWPHRSRTNTDPPTASKSVFFIPLSPKSSQTMERHRREQAEASQGETSRLGDEPDPRNNEDDDNRSHARELLRPDLRHVQSSDPTSSRPLVHRNRPSRDDSASNATSDIEDLPDRFDHQGRPLDQGTTSQGRWTTRRGTFRRERQRPGGWDVQGAWQVGGTDGEAVERLETYWGQAFFRGPKSQGRSTHQYHDWPGFHEDDDEEVNDKEEEETWDTEMTMDQPCLQTTILSQYPLPVSSPSILSQYPHEARQSVRPRGGRIGRMKFGMNSSLPDDAIELCQADDGGHGRFASRSHHHQLRTMRLLLDDFKRNKGDTFFPDNALTPVNSLGYRSIDEENRQFIGSDIMHSALARKLKGRHLQMIAISGSIGTGLFIMTGQALATGGPASMLLAFTVVGINMYCTCHALGELAVVFPIAGSFSSWATRFLDPSWGFALGWNYALQWLISLPVEVIAASEVVGFWNKSLPRAIFVTLFIALIVTINMLGIKTYGEAEYVFAVIKITAIIGFILFGIILNCAGTPERGYIGFEYWRDPGAFTNGFKGFCSVLLSAAFAFSGTELMGLAAAETANPRKSMPMAIKQVFWRISLFYLSVVLLIGILVPYNDKRLAYGGAANKNDANASPLVIAFQEAGLQVFPSLINAVILIAVLSVGNSAVFGSSRTLAALATLRLAPGFLAYVDRRGRPLVAIAVAAAVGLLGYLAELSQRDRIIDWLTAIGGLSGIFTWGTICACHIQFRRAWKLHGRSEGDLPYRSTLGVKGSLLGLVLNVLTIMAQIWVAAFPIHYATTSSADVLKNAALKLMGVAAVIVCYVGHKMVYSTRYIRARKVDVDTGRRVYNVHVLHLREVEERAAWPRWKRVYKFLC</sequence>
<feature type="compositionally biased region" description="Low complexity" evidence="7">
    <location>
        <begin position="620"/>
        <end position="629"/>
    </location>
</feature>
<feature type="compositionally biased region" description="Basic residues" evidence="7">
    <location>
        <begin position="515"/>
        <end position="538"/>
    </location>
</feature>
<evidence type="ECO:0000256" key="8">
    <source>
        <dbReference type="SAM" id="Phobius"/>
    </source>
</evidence>
<keyword evidence="3 8" id="KW-0812">Transmembrane</keyword>
<feature type="domain" description="DUF3824" evidence="10">
    <location>
        <begin position="461"/>
        <end position="510"/>
    </location>
</feature>
<proteinExistence type="predicted"/>
<comment type="subcellular location">
    <subcellularLocation>
        <location evidence="1">Membrane</location>
        <topology evidence="1">Multi-pass membrane protein</topology>
    </subcellularLocation>
</comment>
<name>A0ABQ0CMR6_9HYPO</name>
<dbReference type="PANTHER" id="PTHR43341">
    <property type="entry name" value="AMINO ACID PERMEASE"/>
    <property type="match status" value="1"/>
</dbReference>
<evidence type="ECO:0000256" key="3">
    <source>
        <dbReference type="ARBA" id="ARBA00022692"/>
    </source>
</evidence>
<dbReference type="InterPro" id="IPR004840">
    <property type="entry name" value="Amino_acid_permease_CS"/>
</dbReference>
<protein>
    <recommendedName>
        <fullName evidence="13">Amino acid permease/ SLC12A domain-containing protein</fullName>
    </recommendedName>
</protein>
<feature type="transmembrane region" description="Helical" evidence="8">
    <location>
        <begin position="1246"/>
        <end position="1268"/>
    </location>
</feature>
<feature type="compositionally biased region" description="Basic and acidic residues" evidence="7">
    <location>
        <begin position="630"/>
        <end position="673"/>
    </location>
</feature>
<feature type="transmembrane region" description="Helical" evidence="8">
    <location>
        <begin position="1520"/>
        <end position="1542"/>
    </location>
</feature>
<feature type="compositionally biased region" description="Polar residues" evidence="7">
    <location>
        <begin position="788"/>
        <end position="797"/>
    </location>
</feature>
<keyword evidence="4" id="KW-0029">Amino-acid transport</keyword>
<evidence type="ECO:0000256" key="7">
    <source>
        <dbReference type="SAM" id="MobiDB-lite"/>
    </source>
</evidence>
<feature type="compositionally biased region" description="Basic and acidic residues" evidence="7">
    <location>
        <begin position="70"/>
        <end position="130"/>
    </location>
</feature>
<dbReference type="InterPro" id="IPR004841">
    <property type="entry name" value="AA-permease/SLC12A_dom"/>
</dbReference>
<feature type="transmembrane region" description="Helical" evidence="8">
    <location>
        <begin position="1196"/>
        <end position="1226"/>
    </location>
</feature>
<accession>A0ABQ0CMR6</accession>
<feature type="region of interest" description="Disordered" evidence="7">
    <location>
        <begin position="444"/>
        <end position="468"/>
    </location>
</feature>
<evidence type="ECO:0000256" key="2">
    <source>
        <dbReference type="ARBA" id="ARBA00022448"/>
    </source>
</evidence>
<feature type="transmembrane region" description="Helical" evidence="8">
    <location>
        <begin position="1388"/>
        <end position="1409"/>
    </location>
</feature>
<evidence type="ECO:0000259" key="10">
    <source>
        <dbReference type="Pfam" id="PF12868"/>
    </source>
</evidence>
<feature type="compositionally biased region" description="Pro residues" evidence="7">
    <location>
        <begin position="688"/>
        <end position="697"/>
    </location>
</feature>
<feature type="compositionally biased region" description="Basic residues" evidence="7">
    <location>
        <begin position="586"/>
        <end position="595"/>
    </location>
</feature>
<evidence type="ECO:0000313" key="11">
    <source>
        <dbReference type="EMBL" id="GAB0134733.1"/>
    </source>
</evidence>
<feature type="transmembrane region" description="Helical" evidence="8">
    <location>
        <begin position="1568"/>
        <end position="1591"/>
    </location>
</feature>
<evidence type="ECO:0008006" key="13">
    <source>
        <dbReference type="Google" id="ProtNLM"/>
    </source>
</evidence>
<feature type="region of interest" description="Disordered" evidence="7">
    <location>
        <begin position="40"/>
        <end position="130"/>
    </location>
</feature>